<dbReference type="PANTHER" id="PTHR34197">
    <property type="entry name" value="OS04G0591300 PROTEIN"/>
    <property type="match status" value="1"/>
</dbReference>
<feature type="region of interest" description="Disordered" evidence="1">
    <location>
        <begin position="183"/>
        <end position="231"/>
    </location>
</feature>
<keyword evidence="3" id="KW-1185">Reference proteome</keyword>
<dbReference type="Pfam" id="PF05340">
    <property type="entry name" value="DUF740"/>
    <property type="match status" value="1"/>
</dbReference>
<feature type="compositionally biased region" description="Basic and acidic residues" evidence="1">
    <location>
        <begin position="75"/>
        <end position="85"/>
    </location>
</feature>
<sequence length="231" mass="25176">MAFYVDDEEVWKCEKHPSKRRKTGICPTCLRERLALLCRDCHNPRPCACASSAAATTSSSSSSSSSSSFSLFGSRRVDRGGDGETGRVSNLIDNEPSLRKSRSVAVPFFRSRFGSVREHVDTQKPPVPPSRAKKSSFWSVFKSKKGGEKGGEGEGEGLKMNDAAAGFDYEKIMMMRSRSVSVPVASNYNGSGGGSSSGGDFRSPSRRRWHFPSPFRSSSKVVQDRSPVCRG</sequence>
<organism evidence="2 3">
    <name type="scientific">Escallonia rubra</name>
    <dbReference type="NCBI Taxonomy" id="112253"/>
    <lineage>
        <taxon>Eukaryota</taxon>
        <taxon>Viridiplantae</taxon>
        <taxon>Streptophyta</taxon>
        <taxon>Embryophyta</taxon>
        <taxon>Tracheophyta</taxon>
        <taxon>Spermatophyta</taxon>
        <taxon>Magnoliopsida</taxon>
        <taxon>eudicotyledons</taxon>
        <taxon>Gunneridae</taxon>
        <taxon>Pentapetalae</taxon>
        <taxon>asterids</taxon>
        <taxon>campanulids</taxon>
        <taxon>Escalloniales</taxon>
        <taxon>Escalloniaceae</taxon>
        <taxon>Escallonia</taxon>
    </lineage>
</organism>
<dbReference type="AlphaFoldDB" id="A0AA88S8Q7"/>
<comment type="caution">
    <text evidence="2">The sequence shown here is derived from an EMBL/GenBank/DDBJ whole genome shotgun (WGS) entry which is preliminary data.</text>
</comment>
<dbReference type="InterPro" id="IPR008004">
    <property type="entry name" value="OCTOPUS-like"/>
</dbReference>
<dbReference type="PANTHER" id="PTHR34197:SF2">
    <property type="entry name" value="OS04G0591300 PROTEIN"/>
    <property type="match status" value="1"/>
</dbReference>
<gene>
    <name evidence="2" type="ORF">RJ640_017831</name>
</gene>
<evidence type="ECO:0000313" key="3">
    <source>
        <dbReference type="Proteomes" id="UP001187471"/>
    </source>
</evidence>
<reference evidence="2" key="1">
    <citation type="submission" date="2022-12" db="EMBL/GenBank/DDBJ databases">
        <title>Draft genome assemblies for two species of Escallonia (Escalloniales).</title>
        <authorList>
            <person name="Chanderbali A."/>
            <person name="Dervinis C."/>
            <person name="Anghel I."/>
            <person name="Soltis D."/>
            <person name="Soltis P."/>
            <person name="Zapata F."/>
        </authorList>
    </citation>
    <scope>NUCLEOTIDE SEQUENCE</scope>
    <source>
        <strain evidence="2">UCBG92.1500</strain>
        <tissue evidence="2">Leaf</tissue>
    </source>
</reference>
<dbReference type="Proteomes" id="UP001187471">
    <property type="component" value="Unassembled WGS sequence"/>
</dbReference>
<evidence type="ECO:0000256" key="1">
    <source>
        <dbReference type="SAM" id="MobiDB-lite"/>
    </source>
</evidence>
<name>A0AA88S8Q7_9ASTE</name>
<dbReference type="EMBL" id="JAVXUO010000235">
    <property type="protein sequence ID" value="KAK2994211.1"/>
    <property type="molecule type" value="Genomic_DNA"/>
</dbReference>
<feature type="region of interest" description="Disordered" evidence="1">
    <location>
        <begin position="56"/>
        <end position="94"/>
    </location>
</feature>
<evidence type="ECO:0000313" key="2">
    <source>
        <dbReference type="EMBL" id="KAK2994211.1"/>
    </source>
</evidence>
<feature type="compositionally biased region" description="Low complexity" evidence="1">
    <location>
        <begin position="56"/>
        <end position="68"/>
    </location>
</feature>
<protein>
    <submittedName>
        <fullName evidence="2">Uncharacterized protein</fullName>
    </submittedName>
</protein>
<proteinExistence type="predicted"/>
<accession>A0AA88S8Q7</accession>